<reference evidence="2" key="1">
    <citation type="submission" date="2018-12" db="EMBL/GenBank/DDBJ databases">
        <title>Genome sequence of Microcystis aeruginosa NIES-4285.</title>
        <authorList>
            <person name="Tanabe Y."/>
        </authorList>
    </citation>
    <scope>NUCLEOTIDE SEQUENCE [LARGE SCALE GENOMIC DNA]</scope>
    <source>
        <strain evidence="2">NIES-4285</strain>
    </source>
</reference>
<evidence type="ECO:0000313" key="2">
    <source>
        <dbReference type="Proteomes" id="UP000289660"/>
    </source>
</evidence>
<dbReference type="Proteomes" id="UP000289660">
    <property type="component" value="Unassembled WGS sequence"/>
</dbReference>
<proteinExistence type="predicted"/>
<comment type="caution">
    <text evidence="1">The sequence shown here is derived from an EMBL/GenBank/DDBJ whole genome shotgun (WGS) entry which is preliminary data.</text>
</comment>
<protein>
    <submittedName>
        <fullName evidence="1">Uncharacterized protein</fullName>
    </submittedName>
</protein>
<evidence type="ECO:0000313" key="1">
    <source>
        <dbReference type="EMBL" id="GCE58484.1"/>
    </source>
</evidence>
<sequence length="78" mass="8921">MTKKTDQQAEFHQLSLPLYLGQPFMDVKKKVRNHEARIELDKIQSSGLNLQRLINSGSIQSSEARLQIRGFLKVLGIE</sequence>
<name>A0A402D8I4_MICAE</name>
<dbReference type="EMBL" id="BIFY01000004">
    <property type="protein sequence ID" value="GCE58484.1"/>
    <property type="molecule type" value="Genomic_DNA"/>
</dbReference>
<organism evidence="1 2">
    <name type="scientific">Microcystis aeruginosa NIES-4285</name>
    <dbReference type="NCBI Taxonomy" id="2497681"/>
    <lineage>
        <taxon>Bacteria</taxon>
        <taxon>Bacillati</taxon>
        <taxon>Cyanobacteriota</taxon>
        <taxon>Cyanophyceae</taxon>
        <taxon>Oscillatoriophycideae</taxon>
        <taxon>Chroococcales</taxon>
        <taxon>Microcystaceae</taxon>
        <taxon>Microcystis</taxon>
    </lineage>
</organism>
<gene>
    <name evidence="1" type="ORF">MiAbB_00392</name>
</gene>
<dbReference type="RefSeq" id="WP_130756402.1">
    <property type="nucleotide sequence ID" value="NZ_BIFY01000004.1"/>
</dbReference>
<dbReference type="AlphaFoldDB" id="A0A402D8I4"/>
<accession>A0A402D8I4</accession>